<dbReference type="Proteomes" id="UP001501074">
    <property type="component" value="Unassembled WGS sequence"/>
</dbReference>
<dbReference type="Gene3D" id="3.90.1150.10">
    <property type="entry name" value="Aspartate Aminotransferase, domain 1"/>
    <property type="match status" value="1"/>
</dbReference>
<dbReference type="PANTHER" id="PTHR46383:SF1">
    <property type="entry name" value="ASPARTATE AMINOTRANSFERASE"/>
    <property type="match status" value="1"/>
</dbReference>
<dbReference type="Pfam" id="PF00155">
    <property type="entry name" value="Aminotran_1_2"/>
    <property type="match status" value="1"/>
</dbReference>
<gene>
    <name evidence="7" type="ORF">GCM10022223_34300</name>
</gene>
<dbReference type="InterPro" id="IPR004839">
    <property type="entry name" value="Aminotransferase_I/II_large"/>
</dbReference>
<evidence type="ECO:0000256" key="4">
    <source>
        <dbReference type="ARBA" id="ARBA00022679"/>
    </source>
</evidence>
<evidence type="ECO:0000256" key="5">
    <source>
        <dbReference type="ARBA" id="ARBA00022898"/>
    </source>
</evidence>
<evidence type="ECO:0000313" key="7">
    <source>
        <dbReference type="EMBL" id="GAA3615168.1"/>
    </source>
</evidence>
<dbReference type="RefSeq" id="WP_231489343.1">
    <property type="nucleotide sequence ID" value="NZ_BAAAZO010000005.1"/>
</dbReference>
<comment type="cofactor">
    <cofactor evidence="1">
        <name>pyridoxal 5'-phosphate</name>
        <dbReference type="ChEBI" id="CHEBI:597326"/>
    </cofactor>
</comment>
<evidence type="ECO:0000256" key="2">
    <source>
        <dbReference type="ARBA" id="ARBA00007441"/>
    </source>
</evidence>
<protein>
    <submittedName>
        <fullName evidence="7">Pyridoxal phosphate-dependent aminotransferase</fullName>
    </submittedName>
</protein>
<dbReference type="GO" id="GO:0008483">
    <property type="term" value="F:transaminase activity"/>
    <property type="evidence" value="ECO:0007669"/>
    <property type="project" value="UniProtKB-KW"/>
</dbReference>
<dbReference type="InterPro" id="IPR015421">
    <property type="entry name" value="PyrdxlP-dep_Trfase_major"/>
</dbReference>
<sequence length="404" mass="43723">MSTASVPASLTRHDLPEMAEHIGQSVRAAERELENTTVAADQPFLDATYADTHRFPPPEWALPTFTTAASGEGMTYTPYRGDHGVRGTVTSNVNTVLGIPADDVILTPGTQGALFVALASILSPGDTVLLPDPDYLSTERMLRYFGAEVIRIPVIMEVEGRPLLDPDALRAAAAKGPRLMVFSHPNNPTGMIYTDETLELIAELAGRHDFTVLADQLYCRLVYDGETYTNFAALPGMAERTVTLLGPSKTESLSGYRLGVATAPGELLARMEDVQSCTALRAPAYAQHLLGRWLADDQEFVAGRIKEYQALRDRTVEVLNGSGLFRVRPAYGSAYVFPKLLVDVPDQQVAIALKRDAGIVVNPGYQFGVGGLGHLRLCFAQDEAAWDHALERIVSVVGNLARGA</sequence>
<dbReference type="InterPro" id="IPR050596">
    <property type="entry name" value="AspAT/PAT-like"/>
</dbReference>
<comment type="similarity">
    <text evidence="2">Belongs to the class-I pyridoxal-phosphate-dependent aminotransferase family.</text>
</comment>
<dbReference type="PANTHER" id="PTHR46383">
    <property type="entry name" value="ASPARTATE AMINOTRANSFERASE"/>
    <property type="match status" value="1"/>
</dbReference>
<keyword evidence="5" id="KW-0663">Pyridoxal phosphate</keyword>
<keyword evidence="3 7" id="KW-0032">Aminotransferase</keyword>
<proteinExistence type="inferred from homology"/>
<keyword evidence="4" id="KW-0808">Transferase</keyword>
<dbReference type="Gene3D" id="3.40.640.10">
    <property type="entry name" value="Type I PLP-dependent aspartate aminotransferase-like (Major domain)"/>
    <property type="match status" value="1"/>
</dbReference>
<evidence type="ECO:0000256" key="3">
    <source>
        <dbReference type="ARBA" id="ARBA00022576"/>
    </source>
</evidence>
<name>A0ABP6ZN74_9ACTN</name>
<comment type="caution">
    <text evidence="7">The sequence shown here is derived from an EMBL/GenBank/DDBJ whole genome shotgun (WGS) entry which is preliminary data.</text>
</comment>
<dbReference type="EMBL" id="BAAAZO010000005">
    <property type="protein sequence ID" value="GAA3615168.1"/>
    <property type="molecule type" value="Genomic_DNA"/>
</dbReference>
<accession>A0ABP6ZN74</accession>
<dbReference type="InterPro" id="IPR015424">
    <property type="entry name" value="PyrdxlP-dep_Trfase"/>
</dbReference>
<keyword evidence="8" id="KW-1185">Reference proteome</keyword>
<dbReference type="InterPro" id="IPR015422">
    <property type="entry name" value="PyrdxlP-dep_Trfase_small"/>
</dbReference>
<feature type="domain" description="Aminotransferase class I/classII large" evidence="6">
    <location>
        <begin position="51"/>
        <end position="393"/>
    </location>
</feature>
<dbReference type="CDD" id="cd00609">
    <property type="entry name" value="AAT_like"/>
    <property type="match status" value="1"/>
</dbReference>
<dbReference type="SUPFAM" id="SSF53383">
    <property type="entry name" value="PLP-dependent transferases"/>
    <property type="match status" value="1"/>
</dbReference>
<evidence type="ECO:0000256" key="1">
    <source>
        <dbReference type="ARBA" id="ARBA00001933"/>
    </source>
</evidence>
<evidence type="ECO:0000259" key="6">
    <source>
        <dbReference type="Pfam" id="PF00155"/>
    </source>
</evidence>
<evidence type="ECO:0000313" key="8">
    <source>
        <dbReference type="Proteomes" id="UP001501074"/>
    </source>
</evidence>
<reference evidence="8" key="1">
    <citation type="journal article" date="2019" name="Int. J. Syst. Evol. Microbiol.">
        <title>The Global Catalogue of Microorganisms (GCM) 10K type strain sequencing project: providing services to taxonomists for standard genome sequencing and annotation.</title>
        <authorList>
            <consortium name="The Broad Institute Genomics Platform"/>
            <consortium name="The Broad Institute Genome Sequencing Center for Infectious Disease"/>
            <person name="Wu L."/>
            <person name="Ma J."/>
        </authorList>
    </citation>
    <scope>NUCLEOTIDE SEQUENCE [LARGE SCALE GENOMIC DNA]</scope>
    <source>
        <strain evidence="8">JCM 16902</strain>
    </source>
</reference>
<organism evidence="7 8">
    <name type="scientific">Kineosporia mesophila</name>
    <dbReference type="NCBI Taxonomy" id="566012"/>
    <lineage>
        <taxon>Bacteria</taxon>
        <taxon>Bacillati</taxon>
        <taxon>Actinomycetota</taxon>
        <taxon>Actinomycetes</taxon>
        <taxon>Kineosporiales</taxon>
        <taxon>Kineosporiaceae</taxon>
        <taxon>Kineosporia</taxon>
    </lineage>
</organism>